<dbReference type="EMBL" id="BARV01006354">
    <property type="protein sequence ID" value="GAI11695.1"/>
    <property type="molecule type" value="Genomic_DNA"/>
</dbReference>
<proteinExistence type="predicted"/>
<dbReference type="NCBIfam" id="NF006988">
    <property type="entry name" value="PRK09453.1"/>
    <property type="match status" value="1"/>
</dbReference>
<protein>
    <recommendedName>
        <fullName evidence="1">Calcineurin-like phosphoesterase domain-containing protein</fullName>
    </recommendedName>
</protein>
<feature type="non-terminal residue" evidence="2">
    <location>
        <position position="1"/>
    </location>
</feature>
<reference evidence="2" key="1">
    <citation type="journal article" date="2014" name="Front. Microbiol.">
        <title>High frequency of phylogenetically diverse reductive dehalogenase-homologous genes in deep subseafloor sedimentary metagenomes.</title>
        <authorList>
            <person name="Kawai M."/>
            <person name="Futagami T."/>
            <person name="Toyoda A."/>
            <person name="Takaki Y."/>
            <person name="Nishi S."/>
            <person name="Hori S."/>
            <person name="Arai W."/>
            <person name="Tsubouchi T."/>
            <person name="Morono Y."/>
            <person name="Uchiyama I."/>
            <person name="Ito T."/>
            <person name="Fujiyama A."/>
            <person name="Inagaki F."/>
            <person name="Takami H."/>
        </authorList>
    </citation>
    <scope>NUCLEOTIDE SEQUENCE</scope>
    <source>
        <strain evidence="2">Expedition CK06-06</strain>
    </source>
</reference>
<evidence type="ECO:0000313" key="2">
    <source>
        <dbReference type="EMBL" id="GAI11695.1"/>
    </source>
</evidence>
<dbReference type="Pfam" id="PF12850">
    <property type="entry name" value="Metallophos_2"/>
    <property type="match status" value="1"/>
</dbReference>
<sequence length="150" mass="16452">AGDLFNYGPRNPMPEGFAPGDLVQEMNELEIPLVVARGNCDSDVDDSVVNFPVQSPFALVQIGSLRIIVNHGDKLSDEEKVDLAKRWRANIFISAHTHRPKLAREGDVVFLNPGSPSLPKENSTVGLVEETDGEVEIKIIDVETGKVMME</sequence>
<dbReference type="InterPro" id="IPR024654">
    <property type="entry name" value="Calcineurin-like_PHP_lpxH"/>
</dbReference>
<name>X1MAH5_9ZZZZ</name>
<dbReference type="PANTHER" id="PTHR11124">
    <property type="entry name" value="VACUOLAR SORTING PROTEIN VPS29"/>
    <property type="match status" value="1"/>
</dbReference>
<dbReference type="Gene3D" id="3.60.21.10">
    <property type="match status" value="1"/>
</dbReference>
<feature type="domain" description="Calcineurin-like phosphoesterase" evidence="1">
    <location>
        <begin position="21"/>
        <end position="130"/>
    </location>
</feature>
<dbReference type="InterPro" id="IPR000979">
    <property type="entry name" value="Phosphodiesterase_MJ0936/Vps29"/>
</dbReference>
<dbReference type="SUPFAM" id="SSF56300">
    <property type="entry name" value="Metallo-dependent phosphatases"/>
    <property type="match status" value="1"/>
</dbReference>
<dbReference type="AlphaFoldDB" id="X1MAH5"/>
<evidence type="ECO:0000259" key="1">
    <source>
        <dbReference type="Pfam" id="PF12850"/>
    </source>
</evidence>
<gene>
    <name evidence="2" type="ORF">S06H3_13015</name>
</gene>
<organism evidence="2">
    <name type="scientific">marine sediment metagenome</name>
    <dbReference type="NCBI Taxonomy" id="412755"/>
    <lineage>
        <taxon>unclassified sequences</taxon>
        <taxon>metagenomes</taxon>
        <taxon>ecological metagenomes</taxon>
    </lineage>
</organism>
<dbReference type="InterPro" id="IPR029052">
    <property type="entry name" value="Metallo-depent_PP-like"/>
</dbReference>
<comment type="caution">
    <text evidence="2">The sequence shown here is derived from an EMBL/GenBank/DDBJ whole genome shotgun (WGS) entry which is preliminary data.</text>
</comment>
<accession>X1MAH5</accession>